<organism evidence="1 2">
    <name type="scientific">Cucumis melo var. makuwa</name>
    <name type="common">Oriental melon</name>
    <dbReference type="NCBI Taxonomy" id="1194695"/>
    <lineage>
        <taxon>Eukaryota</taxon>
        <taxon>Viridiplantae</taxon>
        <taxon>Streptophyta</taxon>
        <taxon>Embryophyta</taxon>
        <taxon>Tracheophyta</taxon>
        <taxon>Spermatophyta</taxon>
        <taxon>Magnoliopsida</taxon>
        <taxon>eudicotyledons</taxon>
        <taxon>Gunneridae</taxon>
        <taxon>Pentapetalae</taxon>
        <taxon>rosids</taxon>
        <taxon>fabids</taxon>
        <taxon>Cucurbitales</taxon>
        <taxon>Cucurbitaceae</taxon>
        <taxon>Benincaseae</taxon>
        <taxon>Cucumis</taxon>
    </lineage>
</organism>
<gene>
    <name evidence="1" type="ORF">E5676_scaffold287G00770</name>
</gene>
<proteinExistence type="predicted"/>
<evidence type="ECO:0000313" key="1">
    <source>
        <dbReference type="EMBL" id="TYK06213.1"/>
    </source>
</evidence>
<comment type="caution">
    <text evidence="1">The sequence shown here is derived from an EMBL/GenBank/DDBJ whole genome shotgun (WGS) entry which is preliminary data.</text>
</comment>
<sequence>MQTIGTSRKIDDPNYYKYHQIINHPVEKCFVLKELILKLAREKKIELDIDEVAQTNHIAVEMISSVPPLTQLDDQRKSLIQFEISKPVLVRFQQRIVMKDSQNKEAHGKDDGEGWIAVTR</sequence>
<reference evidence="1 2" key="1">
    <citation type="submission" date="2019-08" db="EMBL/GenBank/DDBJ databases">
        <title>Draft genome sequences of two oriental melons (Cucumis melo L. var makuwa).</title>
        <authorList>
            <person name="Kwon S.-Y."/>
        </authorList>
    </citation>
    <scope>NUCLEOTIDE SEQUENCE [LARGE SCALE GENOMIC DNA]</scope>
    <source>
        <strain evidence="2">cv. Chang Bougi</strain>
        <tissue evidence="1">Leaf</tissue>
    </source>
</reference>
<protein>
    <submittedName>
        <fullName evidence="1">Retrotransposon gag protein</fullName>
    </submittedName>
</protein>
<dbReference type="AlphaFoldDB" id="A0A5D3C2R9"/>
<evidence type="ECO:0000313" key="2">
    <source>
        <dbReference type="Proteomes" id="UP000321947"/>
    </source>
</evidence>
<dbReference type="EMBL" id="SSTD01013634">
    <property type="protein sequence ID" value="TYK06213.1"/>
    <property type="molecule type" value="Genomic_DNA"/>
</dbReference>
<dbReference type="Proteomes" id="UP000321947">
    <property type="component" value="Unassembled WGS sequence"/>
</dbReference>
<accession>A0A5D3C2R9</accession>
<name>A0A5D3C2R9_CUCMM</name>